<name>A0ABW3LYZ5_9GAMM</name>
<dbReference type="Gene3D" id="3.55.50.60">
    <property type="entry name" value="DotD protein"/>
    <property type="match status" value="1"/>
</dbReference>
<dbReference type="Proteomes" id="UP001597033">
    <property type="component" value="Unassembled WGS sequence"/>
</dbReference>
<dbReference type="Pfam" id="PF16816">
    <property type="entry name" value="DotD"/>
    <property type="match status" value="1"/>
</dbReference>
<evidence type="ECO:0000313" key="3">
    <source>
        <dbReference type="Proteomes" id="UP001597033"/>
    </source>
</evidence>
<evidence type="ECO:0000256" key="1">
    <source>
        <dbReference type="SAM" id="SignalP"/>
    </source>
</evidence>
<dbReference type="PROSITE" id="PS51257">
    <property type="entry name" value="PROKAR_LIPOPROTEIN"/>
    <property type="match status" value="1"/>
</dbReference>
<accession>A0ABW3LYZ5</accession>
<feature type="chain" id="PRO_5045693617" evidence="1">
    <location>
        <begin position="20"/>
        <end position="156"/>
    </location>
</feature>
<dbReference type="EMBL" id="JBHTKN010000008">
    <property type="protein sequence ID" value="MFD1043115.1"/>
    <property type="molecule type" value="Genomic_DNA"/>
</dbReference>
<dbReference type="InterPro" id="IPR031817">
    <property type="entry name" value="DotD"/>
</dbReference>
<proteinExistence type="predicted"/>
<keyword evidence="1" id="KW-0732">Signal</keyword>
<evidence type="ECO:0000313" key="2">
    <source>
        <dbReference type="EMBL" id="MFD1043115.1"/>
    </source>
</evidence>
<organism evidence="2 3">
    <name type="scientific">Pseudoxanthomonas kaohsiungensis</name>
    <dbReference type="NCBI Taxonomy" id="283923"/>
    <lineage>
        <taxon>Bacteria</taxon>
        <taxon>Pseudomonadati</taxon>
        <taxon>Pseudomonadota</taxon>
        <taxon>Gammaproteobacteria</taxon>
        <taxon>Lysobacterales</taxon>
        <taxon>Lysobacteraceae</taxon>
        <taxon>Pseudoxanthomonas</taxon>
    </lineage>
</organism>
<feature type="signal peptide" evidence="1">
    <location>
        <begin position="1"/>
        <end position="19"/>
    </location>
</feature>
<keyword evidence="2" id="KW-0449">Lipoprotein</keyword>
<gene>
    <name evidence="2" type="ORF">ACFQ2N_12250</name>
</gene>
<reference evidence="3" key="1">
    <citation type="journal article" date="2019" name="Int. J. Syst. Evol. Microbiol.">
        <title>The Global Catalogue of Microorganisms (GCM) 10K type strain sequencing project: providing services to taxonomists for standard genome sequencing and annotation.</title>
        <authorList>
            <consortium name="The Broad Institute Genomics Platform"/>
            <consortium name="The Broad Institute Genome Sequencing Center for Infectious Disease"/>
            <person name="Wu L."/>
            <person name="Ma J."/>
        </authorList>
    </citation>
    <scope>NUCLEOTIDE SEQUENCE [LARGE SCALE GENOMIC DNA]</scope>
    <source>
        <strain evidence="3">CCUG 55854</strain>
    </source>
</reference>
<dbReference type="RefSeq" id="WP_162377155.1">
    <property type="nucleotide sequence ID" value="NZ_JBHTKN010000008.1"/>
</dbReference>
<comment type="caution">
    <text evidence="2">The sequence shown here is derived from an EMBL/GenBank/DDBJ whole genome shotgun (WGS) entry which is preliminary data.</text>
</comment>
<keyword evidence="3" id="KW-1185">Reference proteome</keyword>
<protein>
    <submittedName>
        <fullName evidence="2">DotD/TraH family lipoprotein</fullName>
    </submittedName>
</protein>
<dbReference type="InterPro" id="IPR038140">
    <property type="entry name" value="DotD_sf"/>
</dbReference>
<sequence length="156" mass="16991">MKRVATCMVAALLAGCATKAPVTAPHDPTVEAIEKSASEISTALTRLAEVEQYDRMRQMPDQPKAYTQVPDMVQMISIPWDGPIEAAVRKLSKEAGYTTRVLGRTPVIPVLVRLDNQPASISDHLRNLGYQAGSRADITIFPGNKVVELSYRDAGL</sequence>